<evidence type="ECO:0000256" key="5">
    <source>
        <dbReference type="SAM" id="Phobius"/>
    </source>
</evidence>
<keyword evidence="3 5" id="KW-1133">Transmembrane helix</keyword>
<dbReference type="AlphaFoldDB" id="A0A7S4B3M4"/>
<comment type="subcellular location">
    <subcellularLocation>
        <location evidence="1">Membrane</location>
    </subcellularLocation>
</comment>
<dbReference type="GO" id="GO:0016020">
    <property type="term" value="C:membrane"/>
    <property type="evidence" value="ECO:0007669"/>
    <property type="project" value="UniProtKB-SubCell"/>
</dbReference>
<gene>
    <name evidence="6" type="ORF">PCAR00345_LOCUS5442</name>
</gene>
<name>A0A7S4B3M4_CHRCT</name>
<feature type="transmembrane region" description="Helical" evidence="5">
    <location>
        <begin position="7"/>
        <end position="27"/>
    </location>
</feature>
<evidence type="ECO:0008006" key="7">
    <source>
        <dbReference type="Google" id="ProtNLM"/>
    </source>
</evidence>
<dbReference type="InterPro" id="IPR001129">
    <property type="entry name" value="Membr-assoc_MAPEG"/>
</dbReference>
<dbReference type="EMBL" id="HBIZ01009293">
    <property type="protein sequence ID" value="CAE0752855.1"/>
    <property type="molecule type" value="Transcribed_RNA"/>
</dbReference>
<keyword evidence="2 5" id="KW-0812">Transmembrane</keyword>
<dbReference type="SUPFAM" id="SSF161084">
    <property type="entry name" value="MAPEG domain-like"/>
    <property type="match status" value="1"/>
</dbReference>
<dbReference type="Gene3D" id="1.20.120.550">
    <property type="entry name" value="Membrane associated eicosanoid/glutathione metabolism-like domain"/>
    <property type="match status" value="1"/>
</dbReference>
<proteinExistence type="predicted"/>
<feature type="transmembrane region" description="Helical" evidence="5">
    <location>
        <begin position="113"/>
        <end position="134"/>
    </location>
</feature>
<sequence>MAIDSSCAATLATSAIIIWFINFIAIIKSVVPGRFKHEAPPQNLEYTFDAWACIARNTSETVPLSYVVFVAALLAGADPVSYNVLVIAFTVLRALYAVLYLSKIQPYRTLCFMFHQLCVVIVGILGLLAGYGVYP</sequence>
<evidence type="ECO:0000256" key="1">
    <source>
        <dbReference type="ARBA" id="ARBA00004370"/>
    </source>
</evidence>
<protein>
    <recommendedName>
        <fullName evidence="7">MAPEG family protein</fullName>
    </recommendedName>
</protein>
<reference evidence="6" key="1">
    <citation type="submission" date="2021-01" db="EMBL/GenBank/DDBJ databases">
        <authorList>
            <person name="Corre E."/>
            <person name="Pelletier E."/>
            <person name="Niang G."/>
            <person name="Scheremetjew M."/>
            <person name="Finn R."/>
            <person name="Kale V."/>
            <person name="Holt S."/>
            <person name="Cochrane G."/>
            <person name="Meng A."/>
            <person name="Brown T."/>
            <person name="Cohen L."/>
        </authorList>
    </citation>
    <scope>NUCLEOTIDE SEQUENCE</scope>
    <source>
        <strain evidence="6">CCMP645</strain>
    </source>
</reference>
<evidence type="ECO:0000313" key="6">
    <source>
        <dbReference type="EMBL" id="CAE0752855.1"/>
    </source>
</evidence>
<evidence type="ECO:0000256" key="4">
    <source>
        <dbReference type="ARBA" id="ARBA00023136"/>
    </source>
</evidence>
<organism evidence="6">
    <name type="scientific">Chrysotila carterae</name>
    <name type="common">Marine alga</name>
    <name type="synonym">Syracosphaera carterae</name>
    <dbReference type="NCBI Taxonomy" id="13221"/>
    <lineage>
        <taxon>Eukaryota</taxon>
        <taxon>Haptista</taxon>
        <taxon>Haptophyta</taxon>
        <taxon>Prymnesiophyceae</taxon>
        <taxon>Isochrysidales</taxon>
        <taxon>Isochrysidaceae</taxon>
        <taxon>Chrysotila</taxon>
    </lineage>
</organism>
<accession>A0A7S4B3M4</accession>
<dbReference type="Pfam" id="PF01124">
    <property type="entry name" value="MAPEG"/>
    <property type="match status" value="1"/>
</dbReference>
<dbReference type="InterPro" id="IPR023352">
    <property type="entry name" value="MAPEG-like_dom_sf"/>
</dbReference>
<evidence type="ECO:0000256" key="2">
    <source>
        <dbReference type="ARBA" id="ARBA00022692"/>
    </source>
</evidence>
<keyword evidence="4 5" id="KW-0472">Membrane</keyword>
<evidence type="ECO:0000256" key="3">
    <source>
        <dbReference type="ARBA" id="ARBA00022989"/>
    </source>
</evidence>